<accession>A0A382GGC3</accession>
<evidence type="ECO:0000313" key="1">
    <source>
        <dbReference type="EMBL" id="SVB73969.1"/>
    </source>
</evidence>
<dbReference type="AlphaFoldDB" id="A0A382GGC3"/>
<sequence length="126" mass="13708">MVAETLVLRPPGRAERTRRALAAAALARLRADGSFTTEEVATDAGVSLATVYNRFPEGRDGLMAEAFEAVLDRVVEATRLLEVERLLENGLEQVVADLVEGLVVVFEEETLVMRAALARLPESQSL</sequence>
<dbReference type="InterPro" id="IPR009057">
    <property type="entry name" value="Homeodomain-like_sf"/>
</dbReference>
<dbReference type="SUPFAM" id="SSF46689">
    <property type="entry name" value="Homeodomain-like"/>
    <property type="match status" value="1"/>
</dbReference>
<dbReference type="EMBL" id="UINC01055279">
    <property type="protein sequence ID" value="SVB73969.1"/>
    <property type="molecule type" value="Genomic_DNA"/>
</dbReference>
<dbReference type="Gene3D" id="1.10.357.10">
    <property type="entry name" value="Tetracycline Repressor, domain 2"/>
    <property type="match status" value="1"/>
</dbReference>
<reference evidence="1" key="1">
    <citation type="submission" date="2018-05" db="EMBL/GenBank/DDBJ databases">
        <authorList>
            <person name="Lanie J.A."/>
            <person name="Ng W.-L."/>
            <person name="Kazmierczak K.M."/>
            <person name="Andrzejewski T.M."/>
            <person name="Davidsen T.M."/>
            <person name="Wayne K.J."/>
            <person name="Tettelin H."/>
            <person name="Glass J.I."/>
            <person name="Rusch D."/>
            <person name="Podicherti R."/>
            <person name="Tsui H.-C.T."/>
            <person name="Winkler M.E."/>
        </authorList>
    </citation>
    <scope>NUCLEOTIDE SEQUENCE</scope>
</reference>
<feature type="non-terminal residue" evidence="1">
    <location>
        <position position="126"/>
    </location>
</feature>
<organism evidence="1">
    <name type="scientific">marine metagenome</name>
    <dbReference type="NCBI Taxonomy" id="408172"/>
    <lineage>
        <taxon>unclassified sequences</taxon>
        <taxon>metagenomes</taxon>
        <taxon>ecological metagenomes</taxon>
    </lineage>
</organism>
<name>A0A382GGC3_9ZZZZ</name>
<gene>
    <name evidence="1" type="ORF">METZ01_LOCUS226823</name>
</gene>
<proteinExistence type="predicted"/>
<protein>
    <submittedName>
        <fullName evidence="1">Uncharacterized protein</fullName>
    </submittedName>
</protein>